<dbReference type="CDD" id="cd02440">
    <property type="entry name" value="AdoMet_MTases"/>
    <property type="match status" value="1"/>
</dbReference>
<dbReference type="Proteomes" id="UP000002139">
    <property type="component" value="Chromosome"/>
</dbReference>
<sequence length="322" mass="35933">MSNENCAIRVGQADVQAVRYVHKPNTTRELRGVAGDDAAVAAAAGWAMRDAVGVQATLSWLKKYPGQKRRAEICFHDDLRAYGWITASDRPRLTWDGSNALDVLSRTIGADRTSETVRFLHQHATIDANSRVLDVGCSMGHILRSVAARRPLRAVGVDNDLFALHVAALSKSGPLSAREPEWWCANAVRLPFGDGEFTHGLSFVTLNHLPVRASLRELARVIQPGGQLIASVEGEGFWRYKWRLGDPIRRIHLMRERLGGAVLLYADWQRIPVLRRLSRRVYFSMADLKQLLPEAGFAIERCEALWEEQGAPWAIGIAARRK</sequence>
<gene>
    <name evidence="2" type="ordered locus">sce7488</name>
</gene>
<dbReference type="eggNOG" id="COG2226">
    <property type="taxonomic scope" value="Bacteria"/>
</dbReference>
<dbReference type="InterPro" id="IPR013216">
    <property type="entry name" value="Methyltransf_11"/>
</dbReference>
<proteinExistence type="predicted"/>
<evidence type="ECO:0000259" key="1">
    <source>
        <dbReference type="Pfam" id="PF08241"/>
    </source>
</evidence>
<dbReference type="GO" id="GO:0008757">
    <property type="term" value="F:S-adenosylmethionine-dependent methyltransferase activity"/>
    <property type="evidence" value="ECO:0007669"/>
    <property type="project" value="InterPro"/>
</dbReference>
<dbReference type="HOGENOM" id="CLU_863061_0_0_7"/>
<dbReference type="Pfam" id="PF08241">
    <property type="entry name" value="Methyltransf_11"/>
    <property type="match status" value="1"/>
</dbReference>
<feature type="domain" description="Methyltransferase type 11" evidence="1">
    <location>
        <begin position="133"/>
        <end position="229"/>
    </location>
</feature>
<dbReference type="InterPro" id="IPR029063">
    <property type="entry name" value="SAM-dependent_MTases_sf"/>
</dbReference>
<keyword evidence="3" id="KW-1185">Reference proteome</keyword>
<dbReference type="KEGG" id="scl:sce7488"/>
<organism evidence="2 3">
    <name type="scientific">Sorangium cellulosum (strain So ce56)</name>
    <name type="common">Polyangium cellulosum (strain So ce56)</name>
    <dbReference type="NCBI Taxonomy" id="448385"/>
    <lineage>
        <taxon>Bacteria</taxon>
        <taxon>Pseudomonadati</taxon>
        <taxon>Myxococcota</taxon>
        <taxon>Polyangia</taxon>
        <taxon>Polyangiales</taxon>
        <taxon>Polyangiaceae</taxon>
        <taxon>Sorangium</taxon>
    </lineage>
</organism>
<protein>
    <recommendedName>
        <fullName evidence="1">Methyltransferase type 11 domain-containing protein</fullName>
    </recommendedName>
</protein>
<dbReference type="SUPFAM" id="SSF53335">
    <property type="entry name" value="S-adenosyl-L-methionine-dependent methyltransferases"/>
    <property type="match status" value="1"/>
</dbReference>
<accession>A9F3Y6</accession>
<name>A9F3Y6_SORC5</name>
<evidence type="ECO:0000313" key="3">
    <source>
        <dbReference type="Proteomes" id="UP000002139"/>
    </source>
</evidence>
<dbReference type="Gene3D" id="3.40.50.150">
    <property type="entry name" value="Vaccinia Virus protein VP39"/>
    <property type="match status" value="1"/>
</dbReference>
<dbReference type="AlphaFoldDB" id="A9F3Y6"/>
<dbReference type="EMBL" id="AM746676">
    <property type="protein sequence ID" value="CAN97657.1"/>
    <property type="molecule type" value="Genomic_DNA"/>
</dbReference>
<reference evidence="2 3" key="1">
    <citation type="journal article" date="2007" name="Nat. Biotechnol.">
        <title>Complete genome sequence of the myxobacterium Sorangium cellulosum.</title>
        <authorList>
            <person name="Schneiker S."/>
            <person name="Perlova O."/>
            <person name="Kaiser O."/>
            <person name="Gerth K."/>
            <person name="Alici A."/>
            <person name="Altmeyer M.O."/>
            <person name="Bartels D."/>
            <person name="Bekel T."/>
            <person name="Beyer S."/>
            <person name="Bode E."/>
            <person name="Bode H.B."/>
            <person name="Bolten C.J."/>
            <person name="Choudhuri J.V."/>
            <person name="Doss S."/>
            <person name="Elnakady Y.A."/>
            <person name="Frank B."/>
            <person name="Gaigalat L."/>
            <person name="Goesmann A."/>
            <person name="Groeger C."/>
            <person name="Gross F."/>
            <person name="Jelsbak L."/>
            <person name="Jelsbak L."/>
            <person name="Kalinowski J."/>
            <person name="Kegler C."/>
            <person name="Knauber T."/>
            <person name="Konietzny S."/>
            <person name="Kopp M."/>
            <person name="Krause L."/>
            <person name="Krug D."/>
            <person name="Linke B."/>
            <person name="Mahmud T."/>
            <person name="Martinez-Arias R."/>
            <person name="McHardy A.C."/>
            <person name="Merai M."/>
            <person name="Meyer F."/>
            <person name="Mormann S."/>
            <person name="Munoz-Dorado J."/>
            <person name="Perez J."/>
            <person name="Pradella S."/>
            <person name="Rachid S."/>
            <person name="Raddatz G."/>
            <person name="Rosenau F."/>
            <person name="Rueckert C."/>
            <person name="Sasse F."/>
            <person name="Scharfe M."/>
            <person name="Schuster S.C."/>
            <person name="Suen G."/>
            <person name="Treuner-Lange A."/>
            <person name="Velicer G.J."/>
            <person name="Vorholter F.-J."/>
            <person name="Weissman K.J."/>
            <person name="Welch R.D."/>
            <person name="Wenzel S.C."/>
            <person name="Whitworth D.E."/>
            <person name="Wilhelm S."/>
            <person name="Wittmann C."/>
            <person name="Bloecker H."/>
            <person name="Puehler A."/>
            <person name="Mueller R."/>
        </authorList>
    </citation>
    <scope>NUCLEOTIDE SEQUENCE [LARGE SCALE GENOMIC DNA]</scope>
    <source>
        <strain evidence="3">So ce56</strain>
    </source>
</reference>
<evidence type="ECO:0000313" key="2">
    <source>
        <dbReference type="EMBL" id="CAN97657.1"/>
    </source>
</evidence>